<name>A0A415K4F5_9FIRM</name>
<sequence>MYNIFFYKDKKGNEPVKEYIISLKKKNSKDSLIKLQKIQDYLNILRENGTRAGMPFVRHLDGELWELRPLKDRILFFAYNGNDIILLSQFHKKTQKTPLREIKKANKLMKDYLERSNENE</sequence>
<dbReference type="AlphaFoldDB" id="A0A415K4F5"/>
<reference evidence="1 2" key="1">
    <citation type="submission" date="2018-08" db="EMBL/GenBank/DDBJ databases">
        <title>A genome reference for cultivated species of the human gut microbiota.</title>
        <authorList>
            <person name="Zou Y."/>
            <person name="Xue W."/>
            <person name="Luo G."/>
        </authorList>
    </citation>
    <scope>NUCLEOTIDE SEQUENCE [LARGE SCALE GENOMIC DNA]</scope>
    <source>
        <strain evidence="1 2">AF38-24</strain>
    </source>
</reference>
<comment type="caution">
    <text evidence="1">The sequence shown here is derived from an EMBL/GenBank/DDBJ whole genome shotgun (WGS) entry which is preliminary data.</text>
</comment>
<proteinExistence type="predicted"/>
<accession>A0A415K4F5</accession>
<dbReference type="EMBL" id="QRON01000001">
    <property type="protein sequence ID" value="RHL31144.1"/>
    <property type="molecule type" value="Genomic_DNA"/>
</dbReference>
<organism evidence="1 2">
    <name type="scientific">Agathobacter rectalis</name>
    <dbReference type="NCBI Taxonomy" id="39491"/>
    <lineage>
        <taxon>Bacteria</taxon>
        <taxon>Bacillati</taxon>
        <taxon>Bacillota</taxon>
        <taxon>Clostridia</taxon>
        <taxon>Lachnospirales</taxon>
        <taxon>Lachnospiraceae</taxon>
        <taxon>Agathobacter</taxon>
    </lineage>
</organism>
<dbReference type="RefSeq" id="WP_118369162.1">
    <property type="nucleotide sequence ID" value="NZ_DAWDEU010000113.1"/>
</dbReference>
<evidence type="ECO:0000313" key="1">
    <source>
        <dbReference type="EMBL" id="RHL31144.1"/>
    </source>
</evidence>
<dbReference type="InterPro" id="IPR009241">
    <property type="entry name" value="HigB-like"/>
</dbReference>
<dbReference type="Pfam" id="PF05973">
    <property type="entry name" value="Gp49"/>
    <property type="match status" value="1"/>
</dbReference>
<protein>
    <submittedName>
        <fullName evidence="1">Type II toxin-antitoxin system RelE/ParE family toxin</fullName>
    </submittedName>
</protein>
<gene>
    <name evidence="1" type="ORF">DW028_01635</name>
</gene>
<dbReference type="Proteomes" id="UP000283297">
    <property type="component" value="Unassembled WGS sequence"/>
</dbReference>
<evidence type="ECO:0000313" key="2">
    <source>
        <dbReference type="Proteomes" id="UP000283297"/>
    </source>
</evidence>